<sequence>MTTQLIICFSAKFLKRSGNESPSPNLIPSHAAEDLCLTATFRTHSQRRRQLIGLRGLQFLMTQISVYISQIKLRSNPSELSVWSGWIQEPSPPRRFRCGKIRSSRRLAGIY</sequence>
<comment type="caution">
    <text evidence="1">The sequence shown here is derived from an EMBL/GenBank/DDBJ whole genome shotgun (WGS) entry which is preliminary data.</text>
</comment>
<organism evidence="1 2">
    <name type="scientific">Araneus ventricosus</name>
    <name type="common">Orbweaver spider</name>
    <name type="synonym">Epeira ventricosa</name>
    <dbReference type="NCBI Taxonomy" id="182803"/>
    <lineage>
        <taxon>Eukaryota</taxon>
        <taxon>Metazoa</taxon>
        <taxon>Ecdysozoa</taxon>
        <taxon>Arthropoda</taxon>
        <taxon>Chelicerata</taxon>
        <taxon>Arachnida</taxon>
        <taxon>Araneae</taxon>
        <taxon>Araneomorphae</taxon>
        <taxon>Entelegynae</taxon>
        <taxon>Araneoidea</taxon>
        <taxon>Araneidae</taxon>
        <taxon>Araneus</taxon>
    </lineage>
</organism>
<name>A0A4Y2BX38_ARAVE</name>
<dbReference type="EMBL" id="BGPR01000116">
    <property type="protein sequence ID" value="GBL96035.1"/>
    <property type="molecule type" value="Genomic_DNA"/>
</dbReference>
<reference evidence="1 2" key="1">
    <citation type="journal article" date="2019" name="Sci. Rep.">
        <title>Orb-weaving spider Araneus ventricosus genome elucidates the spidroin gene catalogue.</title>
        <authorList>
            <person name="Kono N."/>
            <person name="Nakamura H."/>
            <person name="Ohtoshi R."/>
            <person name="Moran D.A.P."/>
            <person name="Shinohara A."/>
            <person name="Yoshida Y."/>
            <person name="Fujiwara M."/>
            <person name="Mori M."/>
            <person name="Tomita M."/>
            <person name="Arakawa K."/>
        </authorList>
    </citation>
    <scope>NUCLEOTIDE SEQUENCE [LARGE SCALE GENOMIC DNA]</scope>
</reference>
<accession>A0A4Y2BX38</accession>
<evidence type="ECO:0000313" key="1">
    <source>
        <dbReference type="EMBL" id="GBL96035.1"/>
    </source>
</evidence>
<gene>
    <name evidence="1" type="ORF">AVEN_199992_1</name>
</gene>
<dbReference type="AlphaFoldDB" id="A0A4Y2BX38"/>
<dbReference type="Proteomes" id="UP000499080">
    <property type="component" value="Unassembled WGS sequence"/>
</dbReference>
<proteinExistence type="predicted"/>
<protein>
    <submittedName>
        <fullName evidence="1">Uncharacterized protein</fullName>
    </submittedName>
</protein>
<evidence type="ECO:0000313" key="2">
    <source>
        <dbReference type="Proteomes" id="UP000499080"/>
    </source>
</evidence>
<keyword evidence="2" id="KW-1185">Reference proteome</keyword>